<evidence type="ECO:0000313" key="3">
    <source>
        <dbReference type="EMBL" id="ETO34412.1"/>
    </source>
</evidence>
<dbReference type="AlphaFoldDB" id="X6P9V4"/>
<reference evidence="3 4" key="1">
    <citation type="journal article" date="2013" name="Curr. Biol.">
        <title>The Genome of the Foraminiferan Reticulomyxa filosa.</title>
        <authorList>
            <person name="Glockner G."/>
            <person name="Hulsmann N."/>
            <person name="Schleicher M."/>
            <person name="Noegel A.A."/>
            <person name="Eichinger L."/>
            <person name="Gallinger C."/>
            <person name="Pawlowski J."/>
            <person name="Sierra R."/>
            <person name="Euteneuer U."/>
            <person name="Pillet L."/>
            <person name="Moustafa A."/>
            <person name="Platzer M."/>
            <person name="Groth M."/>
            <person name="Szafranski K."/>
            <person name="Schliwa M."/>
        </authorList>
    </citation>
    <scope>NUCLEOTIDE SEQUENCE [LARGE SCALE GENOMIC DNA]</scope>
</reference>
<protein>
    <submittedName>
        <fullName evidence="3">Spore germination protein GerHA</fullName>
    </submittedName>
</protein>
<comment type="caution">
    <text evidence="3">The sequence shown here is derived from an EMBL/GenBank/DDBJ whole genome shotgun (WGS) entry which is preliminary data.</text>
</comment>
<evidence type="ECO:0000256" key="1">
    <source>
        <dbReference type="SAM" id="Coils"/>
    </source>
</evidence>
<dbReference type="Proteomes" id="UP000023152">
    <property type="component" value="Unassembled WGS sequence"/>
</dbReference>
<name>X6P9V4_RETFI</name>
<accession>X6P9V4</accession>
<sequence>MITLFINLKKKKKEKEKSENEVTLKMATKKQSVMIKELKNQLKVEANKNAQLRAEIYHMKDELDELRSWREQYLLQETKGQLQYFHDGGSGSGESDHGTPLPVDVSANTSSTQEDNMSTDSGKHSSTTGHDSLSATKQKKNKLVTTESIRHSYHHHPQQQQQQHVEHVGDSEYTQSESKTHEFEKGELADKNKEHEEVIFSLSERLAVVKEENMILKHRLTNKNNVIEELQRDLDKKQEWILDLIEKLNDKPTLTPVASNPVISTSASALLQSSSSVPSSTSGHDHPTKAVLTSSTPNAAALSKDLLSASSPNLIHNKSPVPKHKPVPKTRPPKTPMLSTHSSMHNVGHRDHSHPRNTSKSATGPDTDSDPEELGDVEKKEEKEHFDFQLVKFLICFFGCV</sequence>
<feature type="region of interest" description="Disordered" evidence="2">
    <location>
        <begin position="311"/>
        <end position="380"/>
    </location>
</feature>
<feature type="compositionally biased region" description="Basic residues" evidence="2">
    <location>
        <begin position="321"/>
        <end position="332"/>
    </location>
</feature>
<gene>
    <name evidence="3" type="ORF">RFI_02681</name>
</gene>
<feature type="compositionally biased region" description="Polar residues" evidence="2">
    <location>
        <begin position="106"/>
        <end position="136"/>
    </location>
</feature>
<feature type="region of interest" description="Disordered" evidence="2">
    <location>
        <begin position="84"/>
        <end position="192"/>
    </location>
</feature>
<evidence type="ECO:0000256" key="2">
    <source>
        <dbReference type="SAM" id="MobiDB-lite"/>
    </source>
</evidence>
<feature type="compositionally biased region" description="Basic and acidic residues" evidence="2">
    <location>
        <begin position="178"/>
        <end position="192"/>
    </location>
</feature>
<keyword evidence="4" id="KW-1185">Reference proteome</keyword>
<feature type="region of interest" description="Disordered" evidence="2">
    <location>
        <begin position="273"/>
        <end position="292"/>
    </location>
</feature>
<keyword evidence="1" id="KW-0175">Coiled coil</keyword>
<organism evidence="3 4">
    <name type="scientific">Reticulomyxa filosa</name>
    <dbReference type="NCBI Taxonomy" id="46433"/>
    <lineage>
        <taxon>Eukaryota</taxon>
        <taxon>Sar</taxon>
        <taxon>Rhizaria</taxon>
        <taxon>Retaria</taxon>
        <taxon>Foraminifera</taxon>
        <taxon>Monothalamids</taxon>
        <taxon>Reticulomyxidae</taxon>
        <taxon>Reticulomyxa</taxon>
    </lineage>
</organism>
<feature type="coiled-coil region" evidence="1">
    <location>
        <begin position="213"/>
        <end position="247"/>
    </location>
</feature>
<feature type="compositionally biased region" description="Low complexity" evidence="2">
    <location>
        <begin position="273"/>
        <end position="282"/>
    </location>
</feature>
<dbReference type="EMBL" id="ASPP01002586">
    <property type="protein sequence ID" value="ETO34412.1"/>
    <property type="molecule type" value="Genomic_DNA"/>
</dbReference>
<proteinExistence type="predicted"/>
<evidence type="ECO:0000313" key="4">
    <source>
        <dbReference type="Proteomes" id="UP000023152"/>
    </source>
</evidence>